<accession>A0AAX6E8B8</accession>
<evidence type="ECO:0000256" key="1">
    <source>
        <dbReference type="SAM" id="MobiDB-lite"/>
    </source>
</evidence>
<feature type="compositionally biased region" description="Basic and acidic residues" evidence="1">
    <location>
        <begin position="81"/>
        <end position="94"/>
    </location>
</feature>
<gene>
    <name evidence="2" type="ORF">M6B38_203590</name>
</gene>
<feature type="region of interest" description="Disordered" evidence="1">
    <location>
        <begin position="61"/>
        <end position="107"/>
    </location>
</feature>
<reference evidence="2" key="1">
    <citation type="journal article" date="2023" name="GigaByte">
        <title>Genome assembly of the bearded iris, Iris pallida Lam.</title>
        <authorList>
            <person name="Bruccoleri R.E."/>
            <person name="Oakeley E.J."/>
            <person name="Faust A.M.E."/>
            <person name="Altorfer M."/>
            <person name="Dessus-Babus S."/>
            <person name="Burckhardt D."/>
            <person name="Oertli M."/>
            <person name="Naumann U."/>
            <person name="Petersen F."/>
            <person name="Wong J."/>
        </authorList>
    </citation>
    <scope>NUCLEOTIDE SEQUENCE</scope>
    <source>
        <strain evidence="2">GSM-AAB239-AS_SAM_17_03QT</strain>
    </source>
</reference>
<sequence>MLTTQGAATRDGQPRWFAVVGAGDSWQRGSRSYGAWHTHAAGAVASLYRARRWGLVHVIGDPRKSSGQRLPERKLRRSGRKRAEEQQRGPDLHVARQGGRWGLVGGR</sequence>
<proteinExistence type="predicted"/>
<keyword evidence="3" id="KW-1185">Reference proteome</keyword>
<protein>
    <submittedName>
        <fullName evidence="2">Vegetative cell wall protein gp1-like</fullName>
    </submittedName>
</protein>
<evidence type="ECO:0000313" key="2">
    <source>
        <dbReference type="EMBL" id="KAJ6800201.1"/>
    </source>
</evidence>
<dbReference type="AlphaFoldDB" id="A0AAX6E8B8"/>
<organism evidence="2 3">
    <name type="scientific">Iris pallida</name>
    <name type="common">Sweet iris</name>
    <dbReference type="NCBI Taxonomy" id="29817"/>
    <lineage>
        <taxon>Eukaryota</taxon>
        <taxon>Viridiplantae</taxon>
        <taxon>Streptophyta</taxon>
        <taxon>Embryophyta</taxon>
        <taxon>Tracheophyta</taxon>
        <taxon>Spermatophyta</taxon>
        <taxon>Magnoliopsida</taxon>
        <taxon>Liliopsida</taxon>
        <taxon>Asparagales</taxon>
        <taxon>Iridaceae</taxon>
        <taxon>Iridoideae</taxon>
        <taxon>Irideae</taxon>
        <taxon>Iris</taxon>
    </lineage>
</organism>
<dbReference type="Proteomes" id="UP001140949">
    <property type="component" value="Unassembled WGS sequence"/>
</dbReference>
<comment type="caution">
    <text evidence="2">The sequence shown here is derived from an EMBL/GenBank/DDBJ whole genome shotgun (WGS) entry which is preliminary data.</text>
</comment>
<dbReference type="EMBL" id="JANAVB010039073">
    <property type="protein sequence ID" value="KAJ6800201.1"/>
    <property type="molecule type" value="Genomic_DNA"/>
</dbReference>
<name>A0AAX6E8B8_IRIPA</name>
<evidence type="ECO:0000313" key="3">
    <source>
        <dbReference type="Proteomes" id="UP001140949"/>
    </source>
</evidence>
<reference evidence="2" key="2">
    <citation type="submission" date="2023-04" db="EMBL/GenBank/DDBJ databases">
        <authorList>
            <person name="Bruccoleri R.E."/>
            <person name="Oakeley E.J."/>
            <person name="Faust A.-M."/>
            <person name="Dessus-Babus S."/>
            <person name="Altorfer M."/>
            <person name="Burckhardt D."/>
            <person name="Oertli M."/>
            <person name="Naumann U."/>
            <person name="Petersen F."/>
            <person name="Wong J."/>
        </authorList>
    </citation>
    <scope>NUCLEOTIDE SEQUENCE</scope>
    <source>
        <strain evidence="2">GSM-AAB239-AS_SAM_17_03QT</strain>
        <tissue evidence="2">Leaf</tissue>
    </source>
</reference>